<keyword evidence="4 8" id="KW-1133">Transmembrane helix</keyword>
<dbReference type="EMBL" id="VOXD01000001">
    <property type="protein sequence ID" value="TXF91807.1"/>
    <property type="molecule type" value="Genomic_DNA"/>
</dbReference>
<dbReference type="InterPro" id="IPR038377">
    <property type="entry name" value="Na/Glc_symporter_sf"/>
</dbReference>
<evidence type="ECO:0000313" key="9">
    <source>
        <dbReference type="EMBL" id="TXF91807.1"/>
    </source>
</evidence>
<sequence>MQWLLVIASSLLLFVVAPFARTTAQFFGGAKKDRAPSTIALISSLVISWLFAKSITNGANLGLAFGLVGGVAYAAYYFGFAVAGWVIYRMRTKGGFRSIHHFLETRFGKSAMVVFSLLICFRLFNEIWSNTMVIGSYFGGVGDTAYYAAILVFTGLTLAYSLKGGMSSSILTDVIQMVFFGILITVILLAIMPRVDYDVAPILTSGEWTLATGGNLLLVAILQSFSYPFHDPVMTDRGFLSDPKTTLKAFLWAAPIGFVCIILFSVVGIYGQIEGVQGQAPVEVAKLLGGPILLVMNFIMVTSAASTLDSTFTSFSKLAVMDLGVGKTEALPQVQHPVSEENGTDEKSAPHFSGGSKKTVTAGRLAMVTITVFGTIPVFLNPAILSATTISGAMVAGLAPVFCLWWVKAPPLSFWLSIGFGLLCGFLLIFGSWPEYLTVSTGKYADLLGVTLVELVGCFGLYLLPMLFARK</sequence>
<name>A0A5C7FNN6_9BACT</name>
<gene>
    <name evidence="9" type="ORF">FUA23_01075</name>
</gene>
<keyword evidence="5 8" id="KW-0472">Membrane</keyword>
<accession>A0A5C7FNN6</accession>
<feature type="transmembrane region" description="Helical" evidence="8">
    <location>
        <begin position="390"/>
        <end position="407"/>
    </location>
</feature>
<feature type="region of interest" description="Disordered" evidence="7">
    <location>
        <begin position="335"/>
        <end position="356"/>
    </location>
</feature>
<keyword evidence="10" id="KW-1185">Reference proteome</keyword>
<evidence type="ECO:0000256" key="6">
    <source>
        <dbReference type="RuleBase" id="RU362091"/>
    </source>
</evidence>
<evidence type="ECO:0000256" key="2">
    <source>
        <dbReference type="ARBA" id="ARBA00006434"/>
    </source>
</evidence>
<feature type="transmembrane region" description="Helical" evidence="8">
    <location>
        <begin position="249"/>
        <end position="270"/>
    </location>
</feature>
<dbReference type="GO" id="GO:0016020">
    <property type="term" value="C:membrane"/>
    <property type="evidence" value="ECO:0007669"/>
    <property type="project" value="UniProtKB-SubCell"/>
</dbReference>
<feature type="transmembrane region" description="Helical" evidence="8">
    <location>
        <begin position="290"/>
        <end position="308"/>
    </location>
</feature>
<comment type="subcellular location">
    <subcellularLocation>
        <location evidence="1">Membrane</location>
        <topology evidence="1">Multi-pass membrane protein</topology>
    </subcellularLocation>
</comment>
<evidence type="ECO:0000256" key="4">
    <source>
        <dbReference type="ARBA" id="ARBA00022989"/>
    </source>
</evidence>
<feature type="transmembrane region" description="Helical" evidence="8">
    <location>
        <begin position="107"/>
        <end position="124"/>
    </location>
</feature>
<evidence type="ECO:0000313" key="10">
    <source>
        <dbReference type="Proteomes" id="UP000321907"/>
    </source>
</evidence>
<dbReference type="Proteomes" id="UP000321907">
    <property type="component" value="Unassembled WGS sequence"/>
</dbReference>
<comment type="similarity">
    <text evidence="2 6">Belongs to the sodium:solute symporter (SSF) (TC 2.A.21) family.</text>
</comment>
<protein>
    <submittedName>
        <fullName evidence="9">Sodium:solute symporter</fullName>
    </submittedName>
</protein>
<dbReference type="InterPro" id="IPR001734">
    <property type="entry name" value="Na/solute_symporter"/>
</dbReference>
<dbReference type="Gene3D" id="1.20.1730.10">
    <property type="entry name" value="Sodium/glucose cotransporter"/>
    <property type="match status" value="1"/>
</dbReference>
<evidence type="ECO:0000256" key="5">
    <source>
        <dbReference type="ARBA" id="ARBA00023136"/>
    </source>
</evidence>
<dbReference type="AlphaFoldDB" id="A0A5C7FNN6"/>
<feature type="transmembrane region" description="Helical" evidence="8">
    <location>
        <begin position="63"/>
        <end position="87"/>
    </location>
</feature>
<feature type="transmembrane region" description="Helical" evidence="8">
    <location>
        <begin position="174"/>
        <end position="193"/>
    </location>
</feature>
<reference evidence="9 10" key="1">
    <citation type="submission" date="2019-08" db="EMBL/GenBank/DDBJ databases">
        <title>Lewinella sp. strain SSH13 Genome sequencing and assembly.</title>
        <authorList>
            <person name="Kim I."/>
        </authorList>
    </citation>
    <scope>NUCLEOTIDE SEQUENCE [LARGE SCALE GENOMIC DNA]</scope>
    <source>
        <strain evidence="9 10">SSH13</strain>
    </source>
</reference>
<keyword evidence="3 8" id="KW-0812">Transmembrane</keyword>
<proteinExistence type="inferred from homology"/>
<feature type="transmembrane region" description="Helical" evidence="8">
    <location>
        <begin position="208"/>
        <end position="229"/>
    </location>
</feature>
<organism evidence="9 10">
    <name type="scientific">Neolewinella aurantiaca</name>
    <dbReference type="NCBI Taxonomy" id="2602767"/>
    <lineage>
        <taxon>Bacteria</taxon>
        <taxon>Pseudomonadati</taxon>
        <taxon>Bacteroidota</taxon>
        <taxon>Saprospiria</taxon>
        <taxon>Saprospirales</taxon>
        <taxon>Lewinellaceae</taxon>
        <taxon>Neolewinella</taxon>
    </lineage>
</organism>
<dbReference type="PROSITE" id="PS50283">
    <property type="entry name" value="NA_SOLUT_SYMP_3"/>
    <property type="match status" value="1"/>
</dbReference>
<dbReference type="Pfam" id="PF00474">
    <property type="entry name" value="SSF"/>
    <property type="match status" value="1"/>
</dbReference>
<evidence type="ECO:0000256" key="8">
    <source>
        <dbReference type="SAM" id="Phobius"/>
    </source>
</evidence>
<dbReference type="GO" id="GO:0022857">
    <property type="term" value="F:transmembrane transporter activity"/>
    <property type="evidence" value="ECO:0007669"/>
    <property type="project" value="InterPro"/>
</dbReference>
<evidence type="ECO:0000256" key="3">
    <source>
        <dbReference type="ARBA" id="ARBA00022692"/>
    </source>
</evidence>
<evidence type="ECO:0000256" key="1">
    <source>
        <dbReference type="ARBA" id="ARBA00004141"/>
    </source>
</evidence>
<feature type="transmembrane region" description="Helical" evidence="8">
    <location>
        <begin position="445"/>
        <end position="468"/>
    </location>
</feature>
<feature type="transmembrane region" description="Helical" evidence="8">
    <location>
        <begin position="414"/>
        <end position="433"/>
    </location>
</feature>
<dbReference type="OrthoDB" id="1190692at2"/>
<comment type="caution">
    <text evidence="9">The sequence shown here is derived from an EMBL/GenBank/DDBJ whole genome shotgun (WGS) entry which is preliminary data.</text>
</comment>
<feature type="transmembrane region" description="Helical" evidence="8">
    <location>
        <begin position="144"/>
        <end position="162"/>
    </location>
</feature>
<evidence type="ECO:0000256" key="7">
    <source>
        <dbReference type="SAM" id="MobiDB-lite"/>
    </source>
</evidence>